<dbReference type="InterPro" id="IPR011991">
    <property type="entry name" value="ArsR-like_HTH"/>
</dbReference>
<dbReference type="PANTHER" id="PTHR39168:SF1">
    <property type="entry name" value="TRANSCRIPTIONAL REGULATORY PROTEIN"/>
    <property type="match status" value="1"/>
</dbReference>
<protein>
    <recommendedName>
        <fullName evidence="1">HTH arsR-type domain-containing protein</fullName>
    </recommendedName>
</protein>
<evidence type="ECO:0000313" key="3">
    <source>
        <dbReference type="Proteomes" id="UP000501534"/>
    </source>
</evidence>
<dbReference type="Pfam" id="PF12840">
    <property type="entry name" value="HTH_20"/>
    <property type="match status" value="1"/>
</dbReference>
<evidence type="ECO:0000259" key="1">
    <source>
        <dbReference type="PROSITE" id="PS50987"/>
    </source>
</evidence>
<dbReference type="KEGG" id="uru:DSM104443_02420"/>
<gene>
    <name evidence="2" type="ORF">DSM104443_02420</name>
</gene>
<dbReference type="AlphaFoldDB" id="A0A6M4GWH2"/>
<dbReference type="Proteomes" id="UP000501534">
    <property type="component" value="Chromosome"/>
</dbReference>
<dbReference type="InterPro" id="IPR036388">
    <property type="entry name" value="WH-like_DNA-bd_sf"/>
</dbReference>
<dbReference type="GO" id="GO:0046686">
    <property type="term" value="P:response to cadmium ion"/>
    <property type="evidence" value="ECO:0007669"/>
    <property type="project" value="TreeGrafter"/>
</dbReference>
<feature type="domain" description="HTH arsR-type" evidence="1">
    <location>
        <begin position="9"/>
        <end position="104"/>
    </location>
</feature>
<dbReference type="EMBL" id="CP053069">
    <property type="protein sequence ID" value="QJR11345.1"/>
    <property type="molecule type" value="Genomic_DNA"/>
</dbReference>
<dbReference type="SUPFAM" id="SSF46785">
    <property type="entry name" value="Winged helix' DNA-binding domain"/>
    <property type="match status" value="1"/>
</dbReference>
<dbReference type="Gene3D" id="1.10.10.10">
    <property type="entry name" value="Winged helix-like DNA-binding domain superfamily/Winged helix DNA-binding domain"/>
    <property type="match status" value="1"/>
</dbReference>
<dbReference type="GO" id="GO:0003700">
    <property type="term" value="F:DNA-binding transcription factor activity"/>
    <property type="evidence" value="ECO:0007669"/>
    <property type="project" value="InterPro"/>
</dbReference>
<proteinExistence type="predicted"/>
<reference evidence="2 3" key="1">
    <citation type="submission" date="2020-04" db="EMBL/GenBank/DDBJ databases">
        <title>Usitatibacter rugosus gen. nov., sp. nov. and Usitatibacter palustris sp. nov., novel members of Usitatibacteraceae fam. nov. within the order Nitrosomonadales isolated from soil.</title>
        <authorList>
            <person name="Huber K.J."/>
            <person name="Neumann-Schaal M."/>
            <person name="Geppert A."/>
            <person name="Luckner M."/>
            <person name="Wanner G."/>
            <person name="Overmann J."/>
        </authorList>
    </citation>
    <scope>NUCLEOTIDE SEQUENCE [LARGE SCALE GENOMIC DNA]</scope>
    <source>
        <strain evidence="2 3">0125_3</strain>
    </source>
</reference>
<dbReference type="InterPro" id="IPR001845">
    <property type="entry name" value="HTH_ArsR_DNA-bd_dom"/>
</dbReference>
<dbReference type="InterPro" id="IPR052543">
    <property type="entry name" value="HTH_Metal-responsive_Reg"/>
</dbReference>
<dbReference type="GO" id="GO:0032791">
    <property type="term" value="F:lead ion binding"/>
    <property type="evidence" value="ECO:0007669"/>
    <property type="project" value="TreeGrafter"/>
</dbReference>
<dbReference type="PROSITE" id="PS50987">
    <property type="entry name" value="HTH_ARSR_2"/>
    <property type="match status" value="1"/>
</dbReference>
<dbReference type="GO" id="GO:0097063">
    <property type="term" value="F:cadmium ion sensor activity"/>
    <property type="evidence" value="ECO:0007669"/>
    <property type="project" value="TreeGrafter"/>
</dbReference>
<keyword evidence="3" id="KW-1185">Reference proteome</keyword>
<sequence>MVRCKTYHGAMKDGPPIAGIAALIGDRARADILMALMAGQALTATELSEVAGITKQTVSAHLAKLLDAKLLAMQSQGRHRYFRLADPDVADLIERLTGVAQRTGAARLKPGPREPALRKARVCYDHLAGELGVLVLDGFEKRRFVRRMDDQLELTRRGVEFCESLGLDLETARGRRPLCRPCLDWSVRRNHLAGVLGAAVLEHCYAKGWAKRVPGTRVVQFTAAGERAFRERFAP</sequence>
<dbReference type="NCBIfam" id="NF033788">
    <property type="entry name" value="HTH_metalloreg"/>
    <property type="match status" value="1"/>
</dbReference>
<dbReference type="GO" id="GO:0003677">
    <property type="term" value="F:DNA binding"/>
    <property type="evidence" value="ECO:0007669"/>
    <property type="project" value="TreeGrafter"/>
</dbReference>
<name>A0A6M4GWH2_9PROT</name>
<evidence type="ECO:0000313" key="2">
    <source>
        <dbReference type="EMBL" id="QJR11345.1"/>
    </source>
</evidence>
<dbReference type="SMART" id="SM00418">
    <property type="entry name" value="HTH_ARSR"/>
    <property type="match status" value="1"/>
</dbReference>
<organism evidence="2 3">
    <name type="scientific">Usitatibacter rugosus</name>
    <dbReference type="NCBI Taxonomy" id="2732067"/>
    <lineage>
        <taxon>Bacteria</taxon>
        <taxon>Pseudomonadati</taxon>
        <taxon>Pseudomonadota</taxon>
        <taxon>Betaproteobacteria</taxon>
        <taxon>Nitrosomonadales</taxon>
        <taxon>Usitatibacteraceae</taxon>
        <taxon>Usitatibacter</taxon>
    </lineage>
</organism>
<dbReference type="CDD" id="cd00090">
    <property type="entry name" value="HTH_ARSR"/>
    <property type="match status" value="1"/>
</dbReference>
<dbReference type="GO" id="GO:0010288">
    <property type="term" value="P:response to lead ion"/>
    <property type="evidence" value="ECO:0007669"/>
    <property type="project" value="TreeGrafter"/>
</dbReference>
<dbReference type="PANTHER" id="PTHR39168">
    <property type="entry name" value="TRANSCRIPTIONAL REGULATOR-RELATED"/>
    <property type="match status" value="1"/>
</dbReference>
<accession>A0A6M4GWH2</accession>
<dbReference type="InterPro" id="IPR036390">
    <property type="entry name" value="WH_DNA-bd_sf"/>
</dbReference>